<evidence type="ECO:0000313" key="1">
    <source>
        <dbReference type="EMBL" id="KKB40756.1"/>
    </source>
</evidence>
<evidence type="ECO:0000313" key="2">
    <source>
        <dbReference type="Proteomes" id="UP000031563"/>
    </source>
</evidence>
<keyword evidence="2" id="KW-1185">Reference proteome</keyword>
<protein>
    <submittedName>
        <fullName evidence="1">Uncharacterized protein</fullName>
    </submittedName>
</protein>
<reference evidence="1" key="1">
    <citation type="submission" date="2015-02" db="EMBL/GenBank/DDBJ databases">
        <title>Genome Assembly of Bacillaceae bacterium MTCC 8252.</title>
        <authorList>
            <person name="Verma A."/>
            <person name="Khatri I."/>
            <person name="Mual P."/>
            <person name="Subramanian S."/>
            <person name="Krishnamurthi S."/>
        </authorList>
    </citation>
    <scope>NUCLEOTIDE SEQUENCE [LARGE SCALE GENOMIC DNA]</scope>
    <source>
        <strain evidence="1">MTCC 8252</strain>
    </source>
</reference>
<accession>A0A0F5HYK5</accession>
<gene>
    <name evidence="1" type="ORF">QY95_01330</name>
</gene>
<dbReference type="EMBL" id="JWIR02000027">
    <property type="protein sequence ID" value="KKB40756.1"/>
    <property type="molecule type" value="Genomic_DNA"/>
</dbReference>
<comment type="caution">
    <text evidence="1">The sequence shown here is derived from an EMBL/GenBank/DDBJ whole genome shotgun (WGS) entry which is preliminary data.</text>
</comment>
<accession>A0A0F5I5E8</accession>
<organism evidence="1 2">
    <name type="scientific">Bacillus thermotolerans</name>
    <name type="common">Quasibacillus thermotolerans</name>
    <dbReference type="NCBI Taxonomy" id="1221996"/>
    <lineage>
        <taxon>Bacteria</taxon>
        <taxon>Bacillati</taxon>
        <taxon>Bacillota</taxon>
        <taxon>Bacilli</taxon>
        <taxon>Bacillales</taxon>
        <taxon>Bacillaceae</taxon>
        <taxon>Bacillus</taxon>
    </lineage>
</organism>
<sequence length="41" mass="4817">MAAVLLRKRMRVSGFIASHLLLVKERLNRRSFFVLQKRGAF</sequence>
<proteinExistence type="predicted"/>
<dbReference type="Proteomes" id="UP000031563">
    <property type="component" value="Unassembled WGS sequence"/>
</dbReference>
<dbReference type="AlphaFoldDB" id="A0A0F5I5E8"/>
<dbReference type="STRING" id="1221996.QY95_01330"/>
<name>A0A0F5I5E8_BACTR</name>